<organism evidence="1 2">
    <name type="scientific">Artomyces pyxidatus</name>
    <dbReference type="NCBI Taxonomy" id="48021"/>
    <lineage>
        <taxon>Eukaryota</taxon>
        <taxon>Fungi</taxon>
        <taxon>Dikarya</taxon>
        <taxon>Basidiomycota</taxon>
        <taxon>Agaricomycotina</taxon>
        <taxon>Agaricomycetes</taxon>
        <taxon>Russulales</taxon>
        <taxon>Auriscalpiaceae</taxon>
        <taxon>Artomyces</taxon>
    </lineage>
</organism>
<accession>A0ACB8SUK4</accession>
<sequence>MSILRTLLSGPFSRIRVRRTRLTVVPEDVVDLDAMSQDAKTAHNRAASRLSPEILEMVFWFAAAAWPASKRAEEGRRYDLGWIQITHVCRYWREVALRDHRLWSEISLDEMSAPWRSTMLYRSRKRPLALSVDLRRSEPKELDALCRIILDYYTLLRTEHLAVILPLGEEPTFEILVDVFESTRQAPILESLEIINDPKAYPYSILSSGSEPGVPPSPPNLKSLRLVNCCLDWRQPRFETLTHLDIEITSCRRMLFRHVATPRSIVTWLRSMPDLQTLRLRGIFYELTPEAMARQFESNEVAKLPKLSELWLHGPAQVCVAIAVHLEYPPTAHVQIYTPRGSATLDLPALFSRLPAMRTLQLDFRYWADLRIKLWASPHDPKSAQTATPNLDLRLGRSDDRVSQASYVTGNPLLGLNLESIVNLIVETGVTTRESWSGTRWRKLLAPAVNVRALHLTAEPAVAGAILALSSPVEGKLTSIHGPELMMLFPALEMLGISGLITRHTVVDGLSIWDALFQCLEMRRMRECSIGLVELPGPLSVYPPETPWKRLEGLVSVRIGECVG</sequence>
<evidence type="ECO:0000313" key="2">
    <source>
        <dbReference type="Proteomes" id="UP000814140"/>
    </source>
</evidence>
<comment type="caution">
    <text evidence="1">The sequence shown here is derived from an EMBL/GenBank/DDBJ whole genome shotgun (WGS) entry which is preliminary data.</text>
</comment>
<reference evidence="1" key="2">
    <citation type="journal article" date="2022" name="New Phytol.">
        <title>Evolutionary transition to the ectomycorrhizal habit in the genomes of a hyperdiverse lineage of mushroom-forming fungi.</title>
        <authorList>
            <person name="Looney B."/>
            <person name="Miyauchi S."/>
            <person name="Morin E."/>
            <person name="Drula E."/>
            <person name="Courty P.E."/>
            <person name="Kohler A."/>
            <person name="Kuo A."/>
            <person name="LaButti K."/>
            <person name="Pangilinan J."/>
            <person name="Lipzen A."/>
            <person name="Riley R."/>
            <person name="Andreopoulos W."/>
            <person name="He G."/>
            <person name="Johnson J."/>
            <person name="Nolan M."/>
            <person name="Tritt A."/>
            <person name="Barry K.W."/>
            <person name="Grigoriev I.V."/>
            <person name="Nagy L.G."/>
            <person name="Hibbett D."/>
            <person name="Henrissat B."/>
            <person name="Matheny P.B."/>
            <person name="Labbe J."/>
            <person name="Martin F.M."/>
        </authorList>
    </citation>
    <scope>NUCLEOTIDE SEQUENCE</scope>
    <source>
        <strain evidence="1">HHB10654</strain>
    </source>
</reference>
<reference evidence="1" key="1">
    <citation type="submission" date="2021-03" db="EMBL/GenBank/DDBJ databases">
        <authorList>
            <consortium name="DOE Joint Genome Institute"/>
            <person name="Ahrendt S."/>
            <person name="Looney B.P."/>
            <person name="Miyauchi S."/>
            <person name="Morin E."/>
            <person name="Drula E."/>
            <person name="Courty P.E."/>
            <person name="Chicoki N."/>
            <person name="Fauchery L."/>
            <person name="Kohler A."/>
            <person name="Kuo A."/>
            <person name="Labutti K."/>
            <person name="Pangilinan J."/>
            <person name="Lipzen A."/>
            <person name="Riley R."/>
            <person name="Andreopoulos W."/>
            <person name="He G."/>
            <person name="Johnson J."/>
            <person name="Barry K.W."/>
            <person name="Grigoriev I.V."/>
            <person name="Nagy L."/>
            <person name="Hibbett D."/>
            <person name="Henrissat B."/>
            <person name="Matheny P.B."/>
            <person name="Labbe J."/>
            <person name="Martin F."/>
        </authorList>
    </citation>
    <scope>NUCLEOTIDE SEQUENCE</scope>
    <source>
        <strain evidence="1">HHB10654</strain>
    </source>
</reference>
<keyword evidence="2" id="KW-1185">Reference proteome</keyword>
<gene>
    <name evidence="1" type="ORF">BV25DRAFT_978094</name>
</gene>
<evidence type="ECO:0000313" key="1">
    <source>
        <dbReference type="EMBL" id="KAI0060059.1"/>
    </source>
</evidence>
<dbReference type="Proteomes" id="UP000814140">
    <property type="component" value="Unassembled WGS sequence"/>
</dbReference>
<proteinExistence type="predicted"/>
<dbReference type="EMBL" id="MU277221">
    <property type="protein sequence ID" value="KAI0060059.1"/>
    <property type="molecule type" value="Genomic_DNA"/>
</dbReference>
<name>A0ACB8SUK4_9AGAM</name>
<protein>
    <submittedName>
        <fullName evidence="1">Uncharacterized protein</fullName>
    </submittedName>
</protein>